<dbReference type="EMBL" id="DYVS01000224">
    <property type="protein sequence ID" value="HJF71485.1"/>
    <property type="molecule type" value="Genomic_DNA"/>
</dbReference>
<evidence type="ECO:0000313" key="2">
    <source>
        <dbReference type="Proteomes" id="UP000742098"/>
    </source>
</evidence>
<dbReference type="InterPro" id="IPR032299">
    <property type="entry name" value="DUF4843"/>
</dbReference>
<reference evidence="1" key="1">
    <citation type="journal article" date="2021" name="PeerJ">
        <title>Extensive microbial diversity within the chicken gut microbiome revealed by metagenomics and culture.</title>
        <authorList>
            <person name="Gilroy R."/>
            <person name="Ravi A."/>
            <person name="Getino M."/>
            <person name="Pursley I."/>
            <person name="Horton D.L."/>
            <person name="Alikhan N.F."/>
            <person name="Baker D."/>
            <person name="Gharbi K."/>
            <person name="Hall N."/>
            <person name="Watson M."/>
            <person name="Adriaenssens E.M."/>
            <person name="Foster-Nyarko E."/>
            <person name="Jarju S."/>
            <person name="Secka A."/>
            <person name="Antonio M."/>
            <person name="Oren A."/>
            <person name="Chaudhuri R.R."/>
            <person name="La Ragione R."/>
            <person name="Hildebrand F."/>
            <person name="Pallen M.J."/>
        </authorList>
    </citation>
    <scope>NUCLEOTIDE SEQUENCE</scope>
    <source>
        <strain evidence="1">6966</strain>
    </source>
</reference>
<accession>A0A921H816</accession>
<name>A0A921H816_9BACT</name>
<sequence>MKQVILNITVFFLIVLAFIGCEKDYQVYNANLEAVSFNLKKLTNGEDSLVYSFAFTPDVVEEILEIPLQLYGFTMKRERVVNIIVDKDKTTALEKEEYELLSARMPADSVNGVLKLKVNKSERITNKDVCVSLEIGTSEDLVPGPVSLRKLRVYISNQLTKPANWPNQFGDYSKAKHQFCIEVLGIGSNYNERWSHITHYLNLLNKALYEYNSTHPDAPLRDEYGVEISFPG</sequence>
<dbReference type="Pfam" id="PF16132">
    <property type="entry name" value="DUF4843"/>
    <property type="match status" value="1"/>
</dbReference>
<dbReference type="PROSITE" id="PS51257">
    <property type="entry name" value="PROKAR_LIPOPROTEIN"/>
    <property type="match status" value="1"/>
</dbReference>
<dbReference type="Proteomes" id="UP000742098">
    <property type="component" value="Unassembled WGS sequence"/>
</dbReference>
<gene>
    <name evidence="1" type="ORF">K8V05_12095</name>
</gene>
<reference evidence="1" key="2">
    <citation type="submission" date="2021-09" db="EMBL/GenBank/DDBJ databases">
        <authorList>
            <person name="Gilroy R."/>
        </authorList>
    </citation>
    <scope>NUCLEOTIDE SEQUENCE</scope>
    <source>
        <strain evidence="1">6966</strain>
    </source>
</reference>
<comment type="caution">
    <text evidence="1">The sequence shown here is derived from an EMBL/GenBank/DDBJ whole genome shotgun (WGS) entry which is preliminary data.</text>
</comment>
<organism evidence="1 2">
    <name type="scientific">Butyricimonas virosa</name>
    <dbReference type="NCBI Taxonomy" id="544645"/>
    <lineage>
        <taxon>Bacteria</taxon>
        <taxon>Pseudomonadati</taxon>
        <taxon>Bacteroidota</taxon>
        <taxon>Bacteroidia</taxon>
        <taxon>Bacteroidales</taxon>
        <taxon>Odoribacteraceae</taxon>
        <taxon>Butyricimonas</taxon>
    </lineage>
</organism>
<proteinExistence type="predicted"/>
<protein>
    <submittedName>
        <fullName evidence="1">DUF4843 domain-containing protein</fullName>
    </submittedName>
</protein>
<dbReference type="AlphaFoldDB" id="A0A921H816"/>
<evidence type="ECO:0000313" key="1">
    <source>
        <dbReference type="EMBL" id="HJF71485.1"/>
    </source>
</evidence>